<dbReference type="Gene3D" id="3.10.450.50">
    <property type="match status" value="1"/>
</dbReference>
<comment type="caution">
    <text evidence="2">The sequence shown here is derived from an EMBL/GenBank/DDBJ whole genome shotgun (WGS) entry which is preliminary data.</text>
</comment>
<keyword evidence="3" id="KW-1185">Reference proteome</keyword>
<feature type="domain" description="DUF4440" evidence="1">
    <location>
        <begin position="29"/>
        <end position="133"/>
    </location>
</feature>
<accession>A0A0B2BUC9</accession>
<dbReference type="EMBL" id="JTDN01000002">
    <property type="protein sequence ID" value="KHL25039.1"/>
    <property type="molecule type" value="Genomic_DNA"/>
</dbReference>
<organism evidence="2 3">
    <name type="scientific">Croceibacterium mercuriale</name>
    <dbReference type="NCBI Taxonomy" id="1572751"/>
    <lineage>
        <taxon>Bacteria</taxon>
        <taxon>Pseudomonadati</taxon>
        <taxon>Pseudomonadota</taxon>
        <taxon>Alphaproteobacteria</taxon>
        <taxon>Sphingomonadales</taxon>
        <taxon>Erythrobacteraceae</taxon>
        <taxon>Croceibacterium</taxon>
    </lineage>
</organism>
<evidence type="ECO:0000313" key="3">
    <source>
        <dbReference type="Proteomes" id="UP000030988"/>
    </source>
</evidence>
<dbReference type="SUPFAM" id="SSF54427">
    <property type="entry name" value="NTF2-like"/>
    <property type="match status" value="1"/>
</dbReference>
<dbReference type="Pfam" id="PF14534">
    <property type="entry name" value="DUF4440"/>
    <property type="match status" value="1"/>
</dbReference>
<dbReference type="InterPro" id="IPR027843">
    <property type="entry name" value="DUF4440"/>
</dbReference>
<dbReference type="STRING" id="1572751.PK98_10045"/>
<dbReference type="Proteomes" id="UP000030988">
    <property type="component" value="Unassembled WGS sequence"/>
</dbReference>
<proteinExistence type="predicted"/>
<gene>
    <name evidence="2" type="ORF">PK98_10045</name>
</gene>
<dbReference type="AlphaFoldDB" id="A0A0B2BUC9"/>
<name>A0A0B2BUC9_9SPHN</name>
<dbReference type="InterPro" id="IPR032710">
    <property type="entry name" value="NTF2-like_dom_sf"/>
</dbReference>
<sequence>MVGNTTNTAPAQLADATVLDAIETEMDRTAAGWNSGDMALFLSVYSPSRQTSFVTDKGLLRGVPAMEAMYRQAYDFDDAAKRGTLSFERLDFRPLGPSHALYIARYTVAVPGAQPVSGVTSLVWERYAEGWRIIADHSG</sequence>
<evidence type="ECO:0000313" key="2">
    <source>
        <dbReference type="EMBL" id="KHL25039.1"/>
    </source>
</evidence>
<reference evidence="2 3" key="1">
    <citation type="submission" date="2014-11" db="EMBL/GenBank/DDBJ databases">
        <title>Draft genome sequence of Kirrobacter mercurialis.</title>
        <authorList>
            <person name="Coil D.A."/>
            <person name="Eisen J.A."/>
        </authorList>
    </citation>
    <scope>NUCLEOTIDE SEQUENCE [LARGE SCALE GENOMIC DNA]</scope>
    <source>
        <strain evidence="2 3">Coronado</strain>
    </source>
</reference>
<protein>
    <recommendedName>
        <fullName evidence="1">DUF4440 domain-containing protein</fullName>
    </recommendedName>
</protein>
<evidence type="ECO:0000259" key="1">
    <source>
        <dbReference type="Pfam" id="PF14534"/>
    </source>
</evidence>